<dbReference type="EMBL" id="FNNZ01000018">
    <property type="protein sequence ID" value="SDX25267.1"/>
    <property type="molecule type" value="Genomic_DNA"/>
</dbReference>
<gene>
    <name evidence="1" type="ORF">SAMN05421783_11891</name>
</gene>
<accession>A0A1H3A6C8</accession>
<dbReference type="OrthoDB" id="5769940at2"/>
<protein>
    <submittedName>
        <fullName evidence="1">Uncharacterized protein</fullName>
    </submittedName>
</protein>
<dbReference type="RefSeq" id="WP_093035182.1">
    <property type="nucleotide sequence ID" value="NZ_FNNZ01000018.1"/>
</dbReference>
<dbReference type="Proteomes" id="UP000198816">
    <property type="component" value="Unassembled WGS sequence"/>
</dbReference>
<evidence type="ECO:0000313" key="1">
    <source>
        <dbReference type="EMBL" id="SDX25267.1"/>
    </source>
</evidence>
<name>A0A1H3A6C8_THIRO</name>
<dbReference type="AlphaFoldDB" id="A0A1H3A6C8"/>
<keyword evidence="2" id="KW-1185">Reference proteome</keyword>
<dbReference type="STRING" id="1058.SAMN05421783_11891"/>
<proteinExistence type="predicted"/>
<evidence type="ECO:0000313" key="2">
    <source>
        <dbReference type="Proteomes" id="UP000198816"/>
    </source>
</evidence>
<reference evidence="2" key="1">
    <citation type="submission" date="2016-10" db="EMBL/GenBank/DDBJ databases">
        <authorList>
            <person name="Varghese N."/>
            <person name="Submissions S."/>
        </authorList>
    </citation>
    <scope>NUCLEOTIDE SEQUENCE [LARGE SCALE GENOMIC DNA]</scope>
    <source>
        <strain evidence="2">DSM 217</strain>
    </source>
</reference>
<organism evidence="1 2">
    <name type="scientific">Thiocapsa roseopersicina</name>
    <dbReference type="NCBI Taxonomy" id="1058"/>
    <lineage>
        <taxon>Bacteria</taxon>
        <taxon>Pseudomonadati</taxon>
        <taxon>Pseudomonadota</taxon>
        <taxon>Gammaproteobacteria</taxon>
        <taxon>Chromatiales</taxon>
        <taxon>Chromatiaceae</taxon>
        <taxon>Thiocapsa</taxon>
    </lineage>
</organism>
<sequence>MSTSVPDGAGPAGAGLERFVRGTLGCTCPDAVFERIEVREGPSLPAGGRARRITIGGRLLIYLVEGVSVEHVNRDIQAWTLSGRIDRDGANMNRFRLVIGLDGLSTTDAGEIERAFAAASDEGDDRMHLHVVESDSIRALHL</sequence>